<feature type="chain" id="PRO_5011527611" evidence="2">
    <location>
        <begin position="26"/>
        <end position="277"/>
    </location>
</feature>
<reference evidence="4 5" key="1">
    <citation type="submission" date="2016-10" db="EMBL/GenBank/DDBJ databases">
        <authorList>
            <person name="de Groot N.N."/>
        </authorList>
    </citation>
    <scope>NUCLEOTIDE SEQUENCE [LARGE SCALE GENOMIC DNA]</scope>
    <source>
        <strain evidence="4 5">DSM 21019</strain>
    </source>
</reference>
<evidence type="ECO:0000256" key="2">
    <source>
        <dbReference type="SAM" id="SignalP"/>
    </source>
</evidence>
<dbReference type="AlphaFoldDB" id="A0A1I6G1Y4"/>
<dbReference type="PANTHER" id="PTHR43798:SF31">
    <property type="entry name" value="AB HYDROLASE SUPERFAMILY PROTEIN YCLE"/>
    <property type="match status" value="1"/>
</dbReference>
<dbReference type="Pfam" id="PF12697">
    <property type="entry name" value="Abhydrolase_6"/>
    <property type="match status" value="1"/>
</dbReference>
<dbReference type="OrthoDB" id="7172093at2"/>
<dbReference type="InterPro" id="IPR029058">
    <property type="entry name" value="AB_hydrolase_fold"/>
</dbReference>
<dbReference type="Gene3D" id="3.40.50.1820">
    <property type="entry name" value="alpha/beta hydrolase"/>
    <property type="match status" value="1"/>
</dbReference>
<keyword evidence="1" id="KW-0378">Hydrolase</keyword>
<dbReference type="Proteomes" id="UP000199534">
    <property type="component" value="Unassembled WGS sequence"/>
</dbReference>
<dbReference type="SUPFAM" id="SSF53474">
    <property type="entry name" value="alpha/beta-Hydrolases"/>
    <property type="match status" value="1"/>
</dbReference>
<feature type="signal peptide" evidence="2">
    <location>
        <begin position="1"/>
        <end position="25"/>
    </location>
</feature>
<evidence type="ECO:0000313" key="4">
    <source>
        <dbReference type="EMBL" id="SFR36188.1"/>
    </source>
</evidence>
<name>A0A1I6G1Y4_9FLAO</name>
<dbReference type="InterPro" id="IPR000073">
    <property type="entry name" value="AB_hydrolase_1"/>
</dbReference>
<dbReference type="GO" id="GO:0016020">
    <property type="term" value="C:membrane"/>
    <property type="evidence" value="ECO:0007669"/>
    <property type="project" value="TreeGrafter"/>
</dbReference>
<evidence type="ECO:0000313" key="5">
    <source>
        <dbReference type="Proteomes" id="UP000199534"/>
    </source>
</evidence>
<evidence type="ECO:0000259" key="3">
    <source>
        <dbReference type="Pfam" id="PF12697"/>
    </source>
</evidence>
<dbReference type="EMBL" id="FOYQ01000001">
    <property type="protein sequence ID" value="SFR36188.1"/>
    <property type="molecule type" value="Genomic_DNA"/>
</dbReference>
<evidence type="ECO:0000256" key="1">
    <source>
        <dbReference type="ARBA" id="ARBA00022801"/>
    </source>
</evidence>
<dbReference type="PANTHER" id="PTHR43798">
    <property type="entry name" value="MONOACYLGLYCEROL LIPASE"/>
    <property type="match status" value="1"/>
</dbReference>
<protein>
    <submittedName>
        <fullName evidence="4">Pimeloyl-ACP methyl ester carboxylesterase</fullName>
    </submittedName>
</protein>
<proteinExistence type="predicted"/>
<keyword evidence="5" id="KW-1185">Reference proteome</keyword>
<accession>A0A1I6G1Y4</accession>
<dbReference type="GO" id="GO:0016787">
    <property type="term" value="F:hydrolase activity"/>
    <property type="evidence" value="ECO:0007669"/>
    <property type="project" value="UniProtKB-KW"/>
</dbReference>
<sequence length="277" mass="30585">MKIRLTLLTCFLIAGLNAQSSSFKAEVTGSGPPIVLIPGFTCGASVWDTTVQALSSKYQCHVLTLAGFDGQPPIEFPWLPQIKDDLKTYLAANELENPVVIGHSLGGTLGLWLAADGVGLSRLIIVDALPAAGALMIPNFDPDQLAYDSPWNNQLLQMDEQQFAAMAGQMASGMSANPEVHGQLKDWIIEADRKTYVYGYTDYLKLDLREALEQISIPVDILAATLPFGEDTARQNYEQQYAKLQDYRLTFIADSSHFIMYDQPEAFQQNLKSILNY</sequence>
<dbReference type="STRING" id="400055.SAMN04490243_1102"/>
<dbReference type="RefSeq" id="WP_092981321.1">
    <property type="nucleotide sequence ID" value="NZ_FOYQ01000001.1"/>
</dbReference>
<feature type="domain" description="AB hydrolase-1" evidence="3">
    <location>
        <begin position="34"/>
        <end position="267"/>
    </location>
</feature>
<dbReference type="InterPro" id="IPR050266">
    <property type="entry name" value="AB_hydrolase_sf"/>
</dbReference>
<keyword evidence="2" id="KW-0732">Signal</keyword>
<gene>
    <name evidence="4" type="ORF">SAMN04490243_1102</name>
</gene>
<organism evidence="4 5">
    <name type="scientific">Robiginitalea myxolifaciens</name>
    <dbReference type="NCBI Taxonomy" id="400055"/>
    <lineage>
        <taxon>Bacteria</taxon>
        <taxon>Pseudomonadati</taxon>
        <taxon>Bacteroidota</taxon>
        <taxon>Flavobacteriia</taxon>
        <taxon>Flavobacteriales</taxon>
        <taxon>Flavobacteriaceae</taxon>
        <taxon>Robiginitalea</taxon>
    </lineage>
</organism>